<sequence>MKNIFKLLAFLPLLTACDDLFEPALENNRDLEAMYKEPSYAQGILANAYIILPYETSPTSDLATDDAVTNEISSNYLRMATGSWTANNNPVSQWQNRFNAIQYINLFLENVDKVEWAKDERISTMFLDRLKGEAYGLRALHMYYLLRAHGGKIADGTLMGVPIILKSEGPDADFNHARATYSDCVKQIMEDADKAIELLPLDYKKFADSEIPEKYKNIGVTNASDYRRVCGEEYRGLMSGRIALAVRAQTALLAASPAFQSGSGMTWEQAADYAAEIIEKANGGGGCGLDADGLEWYTLADKDYGTGGSPAEVIWRSSTDDNNTLETANFPPSLYGNGRVNPTQNLVDAFPMANGYPISETSGNYDAENPYDNRDPRLAKYIVYNGSKQGPSDTEIITGTYGTNTDVVNKESGRSTRTGYYLRKLLRKECNPNSQYNTKKKHYTARIRYTEMFLIYAEAANEAWGPQNNHGHLFSAYDVIKAIRTRAGLGIDNGDAYLESIKDNKDKMRELIRNERRIELCFENFRFWDLRRWNVDLTKLNETALGVEISKNGSVMNYSPLTVEKRKYEEYMIYGPIPFAEVMKWSNLEQNVGWK</sequence>
<dbReference type="Proteomes" id="UP000474077">
    <property type="component" value="Unassembled WGS sequence"/>
</dbReference>
<keyword evidence="4" id="KW-0472">Membrane</keyword>
<comment type="subcellular location">
    <subcellularLocation>
        <location evidence="1">Cell outer membrane</location>
    </subcellularLocation>
</comment>
<comment type="similarity">
    <text evidence="2">Belongs to the SusD family.</text>
</comment>
<dbReference type="EMBL" id="QROO01000003">
    <property type="protein sequence ID" value="RHL40909.1"/>
    <property type="molecule type" value="Genomic_DNA"/>
</dbReference>
<evidence type="ECO:0000313" key="14">
    <source>
        <dbReference type="Proteomes" id="UP000283369"/>
    </source>
</evidence>
<feature type="domain" description="RagB/SusD" evidence="6">
    <location>
        <begin position="312"/>
        <end position="594"/>
    </location>
</feature>
<feature type="domain" description="SusD-like N-terminal" evidence="7">
    <location>
        <begin position="56"/>
        <end position="205"/>
    </location>
</feature>
<evidence type="ECO:0000256" key="4">
    <source>
        <dbReference type="ARBA" id="ARBA00023136"/>
    </source>
</evidence>
<dbReference type="SUPFAM" id="SSF48452">
    <property type="entry name" value="TPR-like"/>
    <property type="match status" value="1"/>
</dbReference>
<evidence type="ECO:0000259" key="7">
    <source>
        <dbReference type="Pfam" id="PF14322"/>
    </source>
</evidence>
<dbReference type="InterPro" id="IPR011990">
    <property type="entry name" value="TPR-like_helical_dom_sf"/>
</dbReference>
<evidence type="ECO:0000313" key="15">
    <source>
        <dbReference type="Proteomes" id="UP000284495"/>
    </source>
</evidence>
<comment type="caution">
    <text evidence="10">The sequence shown here is derived from an EMBL/GenBank/DDBJ whole genome shotgun (WGS) entry which is preliminary data.</text>
</comment>
<evidence type="ECO:0000313" key="11">
    <source>
        <dbReference type="EMBL" id="RGV16727.1"/>
    </source>
</evidence>
<dbReference type="GO" id="GO:0009279">
    <property type="term" value="C:cell outer membrane"/>
    <property type="evidence" value="ECO:0007669"/>
    <property type="project" value="UniProtKB-SubCell"/>
</dbReference>
<dbReference type="Proteomes" id="UP000283369">
    <property type="component" value="Unassembled WGS sequence"/>
</dbReference>
<dbReference type="EMBL" id="QRYV01000012">
    <property type="protein sequence ID" value="RGV16727.1"/>
    <property type="molecule type" value="Genomic_DNA"/>
</dbReference>
<dbReference type="InterPro" id="IPR033985">
    <property type="entry name" value="SusD-like_N"/>
</dbReference>
<dbReference type="InterPro" id="IPR012944">
    <property type="entry name" value="SusD_RagB_dom"/>
</dbReference>
<name>A0A1Y4VVJ0_9BACE</name>
<dbReference type="Gene3D" id="1.25.40.390">
    <property type="match status" value="1"/>
</dbReference>
<dbReference type="Pfam" id="PF14322">
    <property type="entry name" value="SusD-like_3"/>
    <property type="match status" value="1"/>
</dbReference>
<evidence type="ECO:0000313" key="9">
    <source>
        <dbReference type="EMBL" id="KAB6421666.1"/>
    </source>
</evidence>
<evidence type="ECO:0000313" key="17">
    <source>
        <dbReference type="Proteomes" id="UP000474077"/>
    </source>
</evidence>
<dbReference type="EMBL" id="WDER01000006">
    <property type="protein sequence ID" value="KAB6085956.1"/>
    <property type="molecule type" value="Genomic_DNA"/>
</dbReference>
<dbReference type="EMBL" id="WDCG01000018">
    <property type="protein sequence ID" value="KAB6421666.1"/>
    <property type="molecule type" value="Genomic_DNA"/>
</dbReference>
<protein>
    <submittedName>
        <fullName evidence="10">RagB/SusD family nutrient uptake outer membrane protein</fullName>
    </submittedName>
</protein>
<reference evidence="16 17" key="4">
    <citation type="journal article" date="2019" name="Nat. Med.">
        <title>A library of human gut bacterial isolates paired with longitudinal multiomics data enables mechanistic microbiome research.</title>
        <authorList>
            <person name="Poyet M."/>
            <person name="Groussin M."/>
            <person name="Gibbons S.M."/>
            <person name="Avila-Pacheco J."/>
            <person name="Jiang X."/>
            <person name="Kearney S.M."/>
            <person name="Perrotta A.R."/>
            <person name="Berdy B."/>
            <person name="Zhao S."/>
            <person name="Lieberman T.D."/>
            <person name="Swanson P.K."/>
            <person name="Smith M."/>
            <person name="Roesemann S."/>
            <person name="Alexander J.E."/>
            <person name="Rich S.A."/>
            <person name="Livny J."/>
            <person name="Vlamakis H."/>
            <person name="Clish C."/>
            <person name="Bullock K."/>
            <person name="Deik A."/>
            <person name="Scott J."/>
            <person name="Pierce K.A."/>
            <person name="Xavier R.J."/>
            <person name="Alm E.J."/>
        </authorList>
    </citation>
    <scope>NUCLEOTIDE SEQUENCE [LARGE SCALE GENOMIC DNA]</scope>
    <source>
        <strain evidence="9 16">BIOML-A7</strain>
        <strain evidence="8 17">BIOML-A73</strain>
    </source>
</reference>
<dbReference type="RefSeq" id="WP_008024359.1">
    <property type="nucleotide sequence ID" value="NZ_CP042282.1"/>
</dbReference>
<evidence type="ECO:0000256" key="1">
    <source>
        <dbReference type="ARBA" id="ARBA00004442"/>
    </source>
</evidence>
<dbReference type="AlphaFoldDB" id="A0A1Y4VVJ0"/>
<evidence type="ECO:0000256" key="3">
    <source>
        <dbReference type="ARBA" id="ARBA00022729"/>
    </source>
</evidence>
<evidence type="ECO:0000259" key="6">
    <source>
        <dbReference type="Pfam" id="PF07980"/>
    </source>
</evidence>
<dbReference type="Proteomes" id="UP000284495">
    <property type="component" value="Unassembled WGS sequence"/>
</dbReference>
<accession>A0A1Y4VVJ0</accession>
<proteinExistence type="inferred from homology"/>
<evidence type="ECO:0000256" key="5">
    <source>
        <dbReference type="ARBA" id="ARBA00023237"/>
    </source>
</evidence>
<evidence type="ECO:0000313" key="16">
    <source>
        <dbReference type="Proteomes" id="UP000471447"/>
    </source>
</evidence>
<gene>
    <name evidence="10" type="ORF">B5E52_00725</name>
    <name evidence="12" type="ORF">DW027_03430</name>
    <name evidence="11" type="ORF">DWW25_06920</name>
    <name evidence="8" type="ORF">GA560_03760</name>
    <name evidence="9" type="ORF">GAZ26_16075</name>
</gene>
<organism evidence="10 13">
    <name type="scientific">Bacteroides xylanisolvens</name>
    <dbReference type="NCBI Taxonomy" id="371601"/>
    <lineage>
        <taxon>Bacteria</taxon>
        <taxon>Pseudomonadati</taxon>
        <taxon>Bacteroidota</taxon>
        <taxon>Bacteroidia</taxon>
        <taxon>Bacteroidales</taxon>
        <taxon>Bacteroidaceae</taxon>
        <taxon>Bacteroides</taxon>
    </lineage>
</organism>
<keyword evidence="5" id="KW-0998">Cell outer membrane</keyword>
<evidence type="ECO:0000256" key="2">
    <source>
        <dbReference type="ARBA" id="ARBA00006275"/>
    </source>
</evidence>
<dbReference type="PROSITE" id="PS51257">
    <property type="entry name" value="PROKAR_LIPOPROTEIN"/>
    <property type="match status" value="1"/>
</dbReference>
<evidence type="ECO:0000313" key="8">
    <source>
        <dbReference type="EMBL" id="KAB6085956.1"/>
    </source>
</evidence>
<reference evidence="10" key="2">
    <citation type="journal article" date="2018" name="BMC Genomics">
        <title>Whole genome sequencing and function prediction of 133 gut anaerobes isolated from chicken caecum in pure cultures.</title>
        <authorList>
            <person name="Medvecky M."/>
            <person name="Cejkova D."/>
            <person name="Polansky O."/>
            <person name="Karasova D."/>
            <person name="Kubasova T."/>
            <person name="Cizek A."/>
            <person name="Rychlik I."/>
        </authorList>
    </citation>
    <scope>NUCLEOTIDE SEQUENCE</scope>
    <source>
        <strain evidence="10">An109</strain>
    </source>
</reference>
<reference evidence="14 15" key="3">
    <citation type="submission" date="2018-08" db="EMBL/GenBank/DDBJ databases">
        <title>A genome reference for cultivated species of the human gut microbiota.</title>
        <authorList>
            <person name="Zou Y."/>
            <person name="Xue W."/>
            <person name="Luo G."/>
        </authorList>
    </citation>
    <scope>NUCLEOTIDE SEQUENCE [LARGE SCALE GENOMIC DNA]</scope>
    <source>
        <strain evidence="11 14">AF14-7</strain>
        <strain evidence="12 15">AF38-2</strain>
    </source>
</reference>
<dbReference type="EMBL" id="NFLW01000001">
    <property type="protein sequence ID" value="OUQ74142.1"/>
    <property type="molecule type" value="Genomic_DNA"/>
</dbReference>
<reference evidence="13" key="1">
    <citation type="submission" date="2017-04" db="EMBL/GenBank/DDBJ databases">
        <title>Function of individual gut microbiota members based on whole genome sequencing of pure cultures obtained from chicken caecum.</title>
        <authorList>
            <person name="Medvecky M."/>
            <person name="Cejkova D."/>
            <person name="Polansky O."/>
            <person name="Karasova D."/>
            <person name="Kubasova T."/>
            <person name="Cizek A."/>
            <person name="Rychlik I."/>
        </authorList>
    </citation>
    <scope>NUCLEOTIDE SEQUENCE [LARGE SCALE GENOMIC DNA]</scope>
    <source>
        <strain evidence="13">An109</strain>
    </source>
</reference>
<evidence type="ECO:0000313" key="13">
    <source>
        <dbReference type="Proteomes" id="UP000196036"/>
    </source>
</evidence>
<dbReference type="Proteomes" id="UP000471447">
    <property type="component" value="Unassembled WGS sequence"/>
</dbReference>
<evidence type="ECO:0000313" key="10">
    <source>
        <dbReference type="EMBL" id="OUQ74142.1"/>
    </source>
</evidence>
<dbReference type="Pfam" id="PF07980">
    <property type="entry name" value="SusD_RagB"/>
    <property type="match status" value="1"/>
</dbReference>
<dbReference type="Proteomes" id="UP000196036">
    <property type="component" value="Unassembled WGS sequence"/>
</dbReference>
<evidence type="ECO:0000313" key="12">
    <source>
        <dbReference type="EMBL" id="RHL40909.1"/>
    </source>
</evidence>
<keyword evidence="3" id="KW-0732">Signal</keyword>